<gene>
    <name evidence="1" type="ORF">CK820_G0009838</name>
</gene>
<name>A0A2J8NM27_PANTR</name>
<evidence type="ECO:0000313" key="1">
    <source>
        <dbReference type="EMBL" id="PNI72818.1"/>
    </source>
</evidence>
<proteinExistence type="predicted"/>
<reference evidence="1 2" key="1">
    <citation type="submission" date="2017-12" db="EMBL/GenBank/DDBJ databases">
        <title>High-resolution comparative analysis of great ape genomes.</title>
        <authorList>
            <person name="Pollen A."/>
            <person name="Hastie A."/>
            <person name="Hormozdiari F."/>
            <person name="Dougherty M."/>
            <person name="Liu R."/>
            <person name="Chaisson M."/>
            <person name="Hoppe E."/>
            <person name="Hill C."/>
            <person name="Pang A."/>
            <person name="Hillier L."/>
            <person name="Baker C."/>
            <person name="Armstrong J."/>
            <person name="Shendure J."/>
            <person name="Paten B."/>
            <person name="Wilson R."/>
            <person name="Chao H."/>
            <person name="Schneider V."/>
            <person name="Ventura M."/>
            <person name="Kronenberg Z."/>
            <person name="Murali S."/>
            <person name="Gordon D."/>
            <person name="Cantsilieris S."/>
            <person name="Munson K."/>
            <person name="Nelson B."/>
            <person name="Raja A."/>
            <person name="Underwood J."/>
            <person name="Diekhans M."/>
            <person name="Fiddes I."/>
            <person name="Haussler D."/>
            <person name="Eichler E."/>
        </authorList>
    </citation>
    <scope>NUCLEOTIDE SEQUENCE [LARGE SCALE GENOMIC DNA]</scope>
    <source>
        <strain evidence="1">Yerkes chimp pedigree #C0471</strain>
    </source>
</reference>
<dbReference type="Proteomes" id="UP000236370">
    <property type="component" value="Unassembled WGS sequence"/>
</dbReference>
<organism evidence="1 2">
    <name type="scientific">Pan troglodytes</name>
    <name type="common">Chimpanzee</name>
    <dbReference type="NCBI Taxonomy" id="9598"/>
    <lineage>
        <taxon>Eukaryota</taxon>
        <taxon>Metazoa</taxon>
        <taxon>Chordata</taxon>
        <taxon>Craniata</taxon>
        <taxon>Vertebrata</taxon>
        <taxon>Euteleostomi</taxon>
        <taxon>Mammalia</taxon>
        <taxon>Eutheria</taxon>
        <taxon>Euarchontoglires</taxon>
        <taxon>Primates</taxon>
        <taxon>Haplorrhini</taxon>
        <taxon>Catarrhini</taxon>
        <taxon>Hominidae</taxon>
        <taxon>Pan</taxon>
    </lineage>
</organism>
<accession>A0A2J8NM27</accession>
<dbReference type="AlphaFoldDB" id="A0A2J8NM27"/>
<evidence type="ECO:0000313" key="2">
    <source>
        <dbReference type="Proteomes" id="UP000236370"/>
    </source>
</evidence>
<protein>
    <submittedName>
        <fullName evidence="1">IAH1 isoform 8</fullName>
    </submittedName>
</protein>
<sequence length="40" mass="4236">MALCEAAGCGSALLWPRLLLFGDSITQVTIPDGPKLSFQD</sequence>
<dbReference type="EMBL" id="NBAG03000227">
    <property type="protein sequence ID" value="PNI72818.1"/>
    <property type="molecule type" value="Genomic_DNA"/>
</dbReference>
<comment type="caution">
    <text evidence="1">The sequence shown here is derived from an EMBL/GenBank/DDBJ whole genome shotgun (WGS) entry which is preliminary data.</text>
</comment>